<dbReference type="RefSeq" id="WP_044831318.1">
    <property type="nucleotide sequence ID" value="NZ_CP059735.1"/>
</dbReference>
<reference evidence="5 6" key="1">
    <citation type="journal article" date="2015" name="Genome Announc.">
        <title>Draft Genome Sequences of Marine Isolates of Thalassomonas viridans and Thalassomonas actiniarum.</title>
        <authorList>
            <person name="Olonade I."/>
            <person name="van Zyl L.J."/>
            <person name="Trindade M."/>
        </authorList>
    </citation>
    <scope>NUCLEOTIDE SEQUENCE [LARGE SCALE GENOMIC DNA]</scope>
    <source>
        <strain evidence="5 6">A5K-106</strain>
    </source>
</reference>
<dbReference type="InterPro" id="IPR028584">
    <property type="entry name" value="Cellobiose_2_epim"/>
</dbReference>
<evidence type="ECO:0000313" key="5">
    <source>
        <dbReference type="EMBL" id="WDD98288.1"/>
    </source>
</evidence>
<evidence type="ECO:0000313" key="6">
    <source>
        <dbReference type="Proteomes" id="UP000032568"/>
    </source>
</evidence>
<gene>
    <name evidence="5" type="ORF">SG35_023915</name>
</gene>
<dbReference type="EC" id="5.1.3.11" evidence="4"/>
<keyword evidence="3 4" id="KW-0413">Isomerase</keyword>
<dbReference type="PANTHER" id="PTHR15108">
    <property type="entry name" value="N-ACYLGLUCOSAMINE-2-EPIMERASE"/>
    <property type="match status" value="1"/>
</dbReference>
<dbReference type="InterPro" id="IPR012341">
    <property type="entry name" value="6hp_glycosidase-like_sf"/>
</dbReference>
<dbReference type="Pfam" id="PF07221">
    <property type="entry name" value="GlcNAc_2-epim"/>
    <property type="match status" value="1"/>
</dbReference>
<sequence>MTASAVAITSASAGEFYRELKNISSWWQQHAVDKKYGGFVGEIDHLAKVVDNADKGIILNTRLLWFFSEAALFFRDELKDDVQQQKCAALAGRAFYYLLEYFDDPQHGGVFWALDYKGHLLDGKKQTYALAFAIYGLCAYYKLTREPQALAKAMEYFQLLESRALDTVNGGYCEAFAADWSPLQDMRLSNKDDNLPKTMNTHLHVLEAYTALYSANPTPATQEALARNIRYFSEHIINPDNGHLRLFMEMDWQDKSRHYSFGHDIEGSWLLYEALLVLDEPKLLAGLTPLVIKLARTCLREGLSQGLSDNGRVLEAYDFIEKEIDPCSDWWVQAEAMVGFLNAYQLTQDPEYIKAFEGIWHFTRQQHLDRENGEWHWLALEEQASKPARYKAGFWKAPYHNGRAMMEICRLLAAMPAKEQADGREQLAGASI</sequence>
<protein>
    <recommendedName>
        <fullName evidence="4">Cellobiose 2-epimerase</fullName>
        <shortName evidence="4">CE</shortName>
        <ecNumber evidence="4">5.1.3.11</ecNumber>
    </recommendedName>
</protein>
<keyword evidence="6" id="KW-1185">Reference proteome</keyword>
<comment type="similarity">
    <text evidence="2">Belongs to the N-acylglucosamine 2-epimerase family.</text>
</comment>
<dbReference type="Proteomes" id="UP000032568">
    <property type="component" value="Chromosome"/>
</dbReference>
<dbReference type="EMBL" id="CP059735">
    <property type="protein sequence ID" value="WDD98288.1"/>
    <property type="molecule type" value="Genomic_DNA"/>
</dbReference>
<organism evidence="5 6">
    <name type="scientific">Thalassomonas actiniarum</name>
    <dbReference type="NCBI Taxonomy" id="485447"/>
    <lineage>
        <taxon>Bacteria</taxon>
        <taxon>Pseudomonadati</taxon>
        <taxon>Pseudomonadota</taxon>
        <taxon>Gammaproteobacteria</taxon>
        <taxon>Alteromonadales</taxon>
        <taxon>Colwelliaceae</taxon>
        <taxon>Thalassomonas</taxon>
    </lineage>
</organism>
<dbReference type="GO" id="GO:0047736">
    <property type="term" value="F:cellobiose epimerase activity"/>
    <property type="evidence" value="ECO:0007669"/>
    <property type="project" value="UniProtKB-UniRule"/>
</dbReference>
<reference evidence="5 6" key="2">
    <citation type="journal article" date="2022" name="Mar. Drugs">
        <title>Bioassay-Guided Fractionation Leads to the Detection of Cholic Acid Generated by the Rare Thalassomonas sp.</title>
        <authorList>
            <person name="Pheiffer F."/>
            <person name="Schneider Y.K."/>
            <person name="Hansen E.H."/>
            <person name="Andersen J.H."/>
            <person name="Isaksson J."/>
            <person name="Busche T."/>
            <person name="R C."/>
            <person name="Kalinowski J."/>
            <person name="Zyl L.V."/>
            <person name="Trindade M."/>
        </authorList>
    </citation>
    <scope>NUCLEOTIDE SEQUENCE [LARGE SCALE GENOMIC DNA]</scope>
    <source>
        <strain evidence="5 6">A5K-106</strain>
    </source>
</reference>
<evidence type="ECO:0000256" key="4">
    <source>
        <dbReference type="HAMAP-Rule" id="MF_00929"/>
    </source>
</evidence>
<dbReference type="SUPFAM" id="SSF48208">
    <property type="entry name" value="Six-hairpin glycosidases"/>
    <property type="match status" value="1"/>
</dbReference>
<comment type="similarity">
    <text evidence="4">Belongs to the cellobiose 2-epimerase family.</text>
</comment>
<comment type="function">
    <text evidence="4">Catalyzes the reversible epimerization of cellobiose to 4-O-beta-D-glucopyranosyl-D-mannose (Glc-Man).</text>
</comment>
<dbReference type="GO" id="GO:0005975">
    <property type="term" value="P:carbohydrate metabolic process"/>
    <property type="evidence" value="ECO:0007669"/>
    <property type="project" value="InterPro"/>
</dbReference>
<evidence type="ECO:0000256" key="3">
    <source>
        <dbReference type="ARBA" id="ARBA00023235"/>
    </source>
</evidence>
<proteinExistence type="inferred from homology"/>
<name>A0AAF0C2U7_9GAMM</name>
<dbReference type="InterPro" id="IPR008928">
    <property type="entry name" value="6-hairpin_glycosidase_sf"/>
</dbReference>
<evidence type="ECO:0000256" key="1">
    <source>
        <dbReference type="ARBA" id="ARBA00001470"/>
    </source>
</evidence>
<dbReference type="InterPro" id="IPR010819">
    <property type="entry name" value="AGE/CE"/>
</dbReference>
<dbReference type="Gene3D" id="1.50.10.10">
    <property type="match status" value="1"/>
</dbReference>
<comment type="catalytic activity">
    <reaction evidence="1 4">
        <text>D-cellobiose = beta-D-glucosyl-(1-&gt;4)-D-mannopyranose</text>
        <dbReference type="Rhea" id="RHEA:23384"/>
        <dbReference type="ChEBI" id="CHEBI:17057"/>
        <dbReference type="ChEBI" id="CHEBI:47931"/>
        <dbReference type="EC" id="5.1.3.11"/>
    </reaction>
</comment>
<accession>A0AAF0C2U7</accession>
<dbReference type="HAMAP" id="MF_00929">
    <property type="entry name" value="Cellobiose_2_epim"/>
    <property type="match status" value="1"/>
</dbReference>
<dbReference type="AlphaFoldDB" id="A0AAF0C2U7"/>
<dbReference type="KEGG" id="tact:SG35_023915"/>
<evidence type="ECO:0000256" key="2">
    <source>
        <dbReference type="ARBA" id="ARBA00008558"/>
    </source>
</evidence>